<dbReference type="SUPFAM" id="SSF55961">
    <property type="entry name" value="Bet v1-like"/>
    <property type="match status" value="1"/>
</dbReference>
<evidence type="ECO:0000256" key="3">
    <source>
        <dbReference type="ARBA" id="ARBA00022723"/>
    </source>
</evidence>
<dbReference type="PANTHER" id="PTHR43756:SF5">
    <property type="entry name" value="CHOLINE MONOOXYGENASE, CHLOROPLASTIC"/>
    <property type="match status" value="1"/>
</dbReference>
<sequence length="397" mass="44777">MMKKTEQQRVIQGLLDHLDASTNVDAGGQLRIPVSTYLCPERAQQEWDLFFQDYPSILGLAADLPEAGTFFTNTDLGKPILCTRDNEGRFQAFLNVCRHRGVVVEAAASGKKQTFSCPFHAWTYSNQGELVAVPREDHFGPVDKSCRGLVRLPAEEKHGLLFVNPNPNGSLDLDARLGELGPELESWNLGRFVGSGAVTYPHAMNWKLANDTFGETYHFNVLHKNTLAHEFYGNVQMYDTFERNHRMMLCLKNIETLRHQSKAEWRVLEGSLPVYFLFPNVQLIIGREGPTLVRVYPEEANPHASYSKISFYLDSELLTHAESEATRQVLLDIQGRMRGFGEIIQQEDYVAAASSHVGMRSGAQEYLTFGRNEPALHHYHNTYRSALGLPPLTVNSH</sequence>
<organism evidence="8 9">
    <name type="scientific">SAR86 cluster bacterium</name>
    <dbReference type="NCBI Taxonomy" id="2030880"/>
    <lineage>
        <taxon>Bacteria</taxon>
        <taxon>Pseudomonadati</taxon>
        <taxon>Pseudomonadota</taxon>
        <taxon>Gammaproteobacteria</taxon>
        <taxon>SAR86 cluster</taxon>
    </lineage>
</organism>
<comment type="caution">
    <text evidence="8">The sequence shown here is derived from an EMBL/GenBank/DDBJ whole genome shotgun (WGS) entry which is preliminary data.</text>
</comment>
<accession>A0A973A8R2</accession>
<keyword evidence="6" id="KW-0411">Iron-sulfur</keyword>
<evidence type="ECO:0000313" key="9">
    <source>
        <dbReference type="Proteomes" id="UP000754644"/>
    </source>
</evidence>
<dbReference type="GO" id="GO:0051537">
    <property type="term" value="F:2 iron, 2 sulfur cluster binding"/>
    <property type="evidence" value="ECO:0007669"/>
    <property type="project" value="UniProtKB-KW"/>
</dbReference>
<evidence type="ECO:0000313" key="8">
    <source>
        <dbReference type="EMBL" id="NQV64667.1"/>
    </source>
</evidence>
<evidence type="ECO:0000256" key="1">
    <source>
        <dbReference type="ARBA" id="ARBA00001962"/>
    </source>
</evidence>
<dbReference type="InterPro" id="IPR001663">
    <property type="entry name" value="Rng_hydr_dOase-A"/>
</dbReference>
<dbReference type="Proteomes" id="UP000754644">
    <property type="component" value="Unassembled WGS sequence"/>
</dbReference>
<dbReference type="InterPro" id="IPR036922">
    <property type="entry name" value="Rieske_2Fe-2S_sf"/>
</dbReference>
<gene>
    <name evidence="8" type="ORF">HQ497_04805</name>
</gene>
<dbReference type="GO" id="GO:0051213">
    <property type="term" value="F:dioxygenase activity"/>
    <property type="evidence" value="ECO:0007669"/>
    <property type="project" value="UniProtKB-KW"/>
</dbReference>
<dbReference type="Pfam" id="PF00848">
    <property type="entry name" value="Ring_hydroxyl_A"/>
    <property type="match status" value="1"/>
</dbReference>
<keyword evidence="2" id="KW-0001">2Fe-2S</keyword>
<evidence type="ECO:0000256" key="5">
    <source>
        <dbReference type="ARBA" id="ARBA00023004"/>
    </source>
</evidence>
<dbReference type="InterPro" id="IPR015879">
    <property type="entry name" value="Ring_hydroxy_dOase_asu_C_dom"/>
</dbReference>
<dbReference type="Gene3D" id="3.90.380.10">
    <property type="entry name" value="Naphthalene 1,2-dioxygenase Alpha Subunit, Chain A, domain 1"/>
    <property type="match status" value="2"/>
</dbReference>
<dbReference type="Gene3D" id="2.102.10.10">
    <property type="entry name" value="Rieske [2Fe-2S] iron-sulphur domain"/>
    <property type="match status" value="1"/>
</dbReference>
<evidence type="ECO:0000256" key="4">
    <source>
        <dbReference type="ARBA" id="ARBA00023002"/>
    </source>
</evidence>
<proteinExistence type="predicted"/>
<evidence type="ECO:0000259" key="7">
    <source>
        <dbReference type="PROSITE" id="PS51296"/>
    </source>
</evidence>
<evidence type="ECO:0000256" key="2">
    <source>
        <dbReference type="ARBA" id="ARBA00022714"/>
    </source>
</evidence>
<dbReference type="PROSITE" id="PS51296">
    <property type="entry name" value="RIESKE"/>
    <property type="match status" value="1"/>
</dbReference>
<protein>
    <submittedName>
        <fullName evidence="8">Aromatic ring-hydroxylating dioxygenase subunit alpha</fullName>
    </submittedName>
</protein>
<keyword evidence="4" id="KW-0560">Oxidoreductase</keyword>
<name>A0A973A8R2_9GAMM</name>
<dbReference type="PANTHER" id="PTHR43756">
    <property type="entry name" value="CHOLINE MONOOXYGENASE, CHLOROPLASTIC"/>
    <property type="match status" value="1"/>
</dbReference>
<dbReference type="AlphaFoldDB" id="A0A973A8R2"/>
<keyword evidence="5" id="KW-0408">Iron</keyword>
<dbReference type="PRINTS" id="PR00090">
    <property type="entry name" value="RNGDIOXGNASE"/>
</dbReference>
<dbReference type="EMBL" id="JABMOJ010000174">
    <property type="protein sequence ID" value="NQV64667.1"/>
    <property type="molecule type" value="Genomic_DNA"/>
</dbReference>
<dbReference type="CDD" id="cd03469">
    <property type="entry name" value="Rieske_RO_Alpha_N"/>
    <property type="match status" value="1"/>
</dbReference>
<dbReference type="SUPFAM" id="SSF50022">
    <property type="entry name" value="ISP domain"/>
    <property type="match status" value="1"/>
</dbReference>
<feature type="domain" description="Rieske" evidence="7">
    <location>
        <begin position="57"/>
        <end position="163"/>
    </location>
</feature>
<dbReference type="GO" id="GO:0005506">
    <property type="term" value="F:iron ion binding"/>
    <property type="evidence" value="ECO:0007669"/>
    <property type="project" value="InterPro"/>
</dbReference>
<keyword evidence="8" id="KW-0223">Dioxygenase</keyword>
<dbReference type="InterPro" id="IPR017941">
    <property type="entry name" value="Rieske_2Fe-2S"/>
</dbReference>
<evidence type="ECO:0000256" key="6">
    <source>
        <dbReference type="ARBA" id="ARBA00023014"/>
    </source>
</evidence>
<dbReference type="Pfam" id="PF00355">
    <property type="entry name" value="Rieske"/>
    <property type="match status" value="1"/>
</dbReference>
<reference evidence="8" key="1">
    <citation type="submission" date="2020-05" db="EMBL/GenBank/DDBJ databases">
        <title>Sulfur intermediates as new biogeochemical hubs in an aquatic model microbial ecosystem.</title>
        <authorList>
            <person name="Vigneron A."/>
        </authorList>
    </citation>
    <scope>NUCLEOTIDE SEQUENCE</scope>
    <source>
        <strain evidence="8">Bin.250</strain>
    </source>
</reference>
<comment type="cofactor">
    <cofactor evidence="1">
        <name>Fe cation</name>
        <dbReference type="ChEBI" id="CHEBI:24875"/>
    </cofactor>
</comment>
<keyword evidence="3" id="KW-0479">Metal-binding</keyword>